<dbReference type="Proteomes" id="UP001595989">
    <property type="component" value="Unassembled WGS sequence"/>
</dbReference>
<dbReference type="RefSeq" id="WP_390299590.1">
    <property type="nucleotide sequence ID" value="NZ_JBHSFU010000015.1"/>
</dbReference>
<keyword evidence="3 6" id="KW-0812">Transmembrane</keyword>
<feature type="transmembrane region" description="Helical" evidence="6">
    <location>
        <begin position="69"/>
        <end position="92"/>
    </location>
</feature>
<feature type="transmembrane region" description="Helical" evidence="6">
    <location>
        <begin position="6"/>
        <end position="26"/>
    </location>
</feature>
<sequence>MDEFQLLLAIPFLLLLFGYIFAVITANRKHRPWPVYRVVLLILGITCALISVIGPLANLAMMDFEMHMLTHLLLGMLAPLLIVLAAPTTLLLRALPVPKARRLSRLLRSRLFGVYTNPIVTTILNVGGLWLLYTTNLYSLMHENMVVHVLIMMHVFIAGYLFTASFIYIDPNPHRYSYFYRSIVFIIALAGHGILAKFIYAHPPADVTVPQAEDGAILMYYGGDFIDAAIIIILCYHWYRNTQPRPSTTV</sequence>
<gene>
    <name evidence="7" type="ORF">ACFO3D_18255</name>
</gene>
<evidence type="ECO:0000256" key="6">
    <source>
        <dbReference type="SAM" id="Phobius"/>
    </source>
</evidence>
<protein>
    <submittedName>
        <fullName evidence="7">Cytochrome c oxidase assembly protein</fullName>
    </submittedName>
</protein>
<feature type="transmembrane region" description="Helical" evidence="6">
    <location>
        <begin position="38"/>
        <end position="57"/>
    </location>
</feature>
<evidence type="ECO:0000256" key="5">
    <source>
        <dbReference type="ARBA" id="ARBA00023136"/>
    </source>
</evidence>
<reference evidence="8" key="1">
    <citation type="journal article" date="2019" name="Int. J. Syst. Evol. Microbiol.">
        <title>The Global Catalogue of Microorganisms (GCM) 10K type strain sequencing project: providing services to taxonomists for standard genome sequencing and annotation.</title>
        <authorList>
            <consortium name="The Broad Institute Genomics Platform"/>
            <consortium name="The Broad Institute Genome Sequencing Center for Infectious Disease"/>
            <person name="Wu L."/>
            <person name="Ma J."/>
        </authorList>
    </citation>
    <scope>NUCLEOTIDE SEQUENCE [LARGE SCALE GENOMIC DNA]</scope>
    <source>
        <strain evidence="8">CGMCC 4.7426</strain>
    </source>
</reference>
<feature type="transmembrane region" description="Helical" evidence="6">
    <location>
        <begin position="145"/>
        <end position="169"/>
    </location>
</feature>
<accession>A0ABV9DQN1</accession>
<evidence type="ECO:0000256" key="3">
    <source>
        <dbReference type="ARBA" id="ARBA00022692"/>
    </source>
</evidence>
<comment type="subcellular location">
    <subcellularLocation>
        <location evidence="1">Cell membrane</location>
        <topology evidence="1">Multi-pass membrane protein</topology>
    </subcellularLocation>
</comment>
<dbReference type="EMBL" id="JBHSFU010000015">
    <property type="protein sequence ID" value="MFC4560104.1"/>
    <property type="molecule type" value="Genomic_DNA"/>
</dbReference>
<feature type="transmembrane region" description="Helical" evidence="6">
    <location>
        <begin position="112"/>
        <end position="133"/>
    </location>
</feature>
<evidence type="ECO:0000256" key="2">
    <source>
        <dbReference type="ARBA" id="ARBA00022475"/>
    </source>
</evidence>
<comment type="caution">
    <text evidence="7">The sequence shown here is derived from an EMBL/GenBank/DDBJ whole genome shotgun (WGS) entry which is preliminary data.</text>
</comment>
<dbReference type="InterPro" id="IPR019108">
    <property type="entry name" value="Caa3_assmbl_CtaG-rel"/>
</dbReference>
<evidence type="ECO:0000313" key="7">
    <source>
        <dbReference type="EMBL" id="MFC4560104.1"/>
    </source>
</evidence>
<organism evidence="7 8">
    <name type="scientific">Virgibacillus kekensis</name>
    <dbReference type="NCBI Taxonomy" id="202261"/>
    <lineage>
        <taxon>Bacteria</taxon>
        <taxon>Bacillati</taxon>
        <taxon>Bacillota</taxon>
        <taxon>Bacilli</taxon>
        <taxon>Bacillales</taxon>
        <taxon>Bacillaceae</taxon>
        <taxon>Virgibacillus</taxon>
    </lineage>
</organism>
<name>A0ABV9DQN1_9BACI</name>
<evidence type="ECO:0000256" key="4">
    <source>
        <dbReference type="ARBA" id="ARBA00022989"/>
    </source>
</evidence>
<keyword evidence="8" id="KW-1185">Reference proteome</keyword>
<keyword evidence="4 6" id="KW-1133">Transmembrane helix</keyword>
<evidence type="ECO:0000256" key="1">
    <source>
        <dbReference type="ARBA" id="ARBA00004651"/>
    </source>
</evidence>
<proteinExistence type="predicted"/>
<feature type="transmembrane region" description="Helical" evidence="6">
    <location>
        <begin position="220"/>
        <end position="239"/>
    </location>
</feature>
<dbReference type="Pfam" id="PF09678">
    <property type="entry name" value="Caa3_CtaG"/>
    <property type="match status" value="1"/>
</dbReference>
<keyword evidence="2" id="KW-1003">Cell membrane</keyword>
<keyword evidence="5 6" id="KW-0472">Membrane</keyword>
<evidence type="ECO:0000313" key="8">
    <source>
        <dbReference type="Proteomes" id="UP001595989"/>
    </source>
</evidence>
<feature type="transmembrane region" description="Helical" evidence="6">
    <location>
        <begin position="178"/>
        <end position="200"/>
    </location>
</feature>